<keyword evidence="4" id="KW-0539">Nucleus</keyword>
<evidence type="ECO:0000256" key="2">
    <source>
        <dbReference type="ARBA" id="ARBA00006660"/>
    </source>
</evidence>
<dbReference type="OrthoDB" id="3366823at2759"/>
<evidence type="ECO:0000256" key="4">
    <source>
        <dbReference type="ARBA" id="ARBA00023242"/>
    </source>
</evidence>
<dbReference type="InterPro" id="IPR012916">
    <property type="entry name" value="RED_N"/>
</dbReference>
<evidence type="ECO:0000259" key="6">
    <source>
        <dbReference type="Pfam" id="PF07807"/>
    </source>
</evidence>
<evidence type="ECO:0000259" key="7">
    <source>
        <dbReference type="Pfam" id="PF07808"/>
    </source>
</evidence>
<feature type="region of interest" description="Disordered" evidence="5">
    <location>
        <begin position="304"/>
        <end position="390"/>
    </location>
</feature>
<feature type="compositionally biased region" description="Basic and acidic residues" evidence="5">
    <location>
        <begin position="376"/>
        <end position="390"/>
    </location>
</feature>
<evidence type="ECO:0000256" key="3">
    <source>
        <dbReference type="ARBA" id="ARBA00022737"/>
    </source>
</evidence>
<feature type="region of interest" description="Disordered" evidence="5">
    <location>
        <begin position="509"/>
        <end position="534"/>
    </location>
</feature>
<feature type="domain" description="RED-like N-terminal" evidence="7">
    <location>
        <begin position="69"/>
        <end position="289"/>
    </location>
</feature>
<dbReference type="EMBL" id="CAJFCJ010000007">
    <property type="protein sequence ID" value="CAD5117214.1"/>
    <property type="molecule type" value="Genomic_DNA"/>
</dbReference>
<organism evidence="8 9">
    <name type="scientific">Dimorphilus gyrociliatus</name>
    <dbReference type="NCBI Taxonomy" id="2664684"/>
    <lineage>
        <taxon>Eukaryota</taxon>
        <taxon>Metazoa</taxon>
        <taxon>Spiralia</taxon>
        <taxon>Lophotrochozoa</taxon>
        <taxon>Annelida</taxon>
        <taxon>Polychaeta</taxon>
        <taxon>Polychaeta incertae sedis</taxon>
        <taxon>Dinophilidae</taxon>
        <taxon>Dimorphilus</taxon>
    </lineage>
</organism>
<feature type="domain" description="Protein RED C-terminal" evidence="6">
    <location>
        <begin position="446"/>
        <end position="552"/>
    </location>
</feature>
<dbReference type="GO" id="GO:0005634">
    <property type="term" value="C:nucleus"/>
    <property type="evidence" value="ECO:0007669"/>
    <property type="project" value="UniProtKB-SubCell"/>
</dbReference>
<feature type="compositionally biased region" description="Basic and acidic residues" evidence="5">
    <location>
        <begin position="77"/>
        <end position="95"/>
    </location>
</feature>
<comment type="caution">
    <text evidence="8">The sequence shown here is derived from an EMBL/GenBank/DDBJ whole genome shotgun (WGS) entry which is preliminary data.</text>
</comment>
<dbReference type="Proteomes" id="UP000549394">
    <property type="component" value="Unassembled WGS sequence"/>
</dbReference>
<evidence type="ECO:0000313" key="9">
    <source>
        <dbReference type="Proteomes" id="UP000549394"/>
    </source>
</evidence>
<proteinExistence type="inferred from homology"/>
<dbReference type="PANTHER" id="PTHR12765">
    <property type="entry name" value="RED PROTEIN IK FACTOR CYTOKINE IK"/>
    <property type="match status" value="1"/>
</dbReference>
<sequence length="560" mass="65546">MEFSNPVAPLLSCKESEEVAPKTNEDFRKLLMTPRVGGNKASQHLGSGTQQTVQSEKSKNADAASERRKKKQFYAKMKREEDEKQKELESRYRDRAKERRDGLNKDYIETELISTTANYRAVAPNAKMENLADRRKQLIEESKYLGGDMEHTHLVKGLDFALLDKVRTEIFSKEQQEIDEKSMEQAIERETIEDDKVNTMMGKAVMKYILKPQWPLKNELFAPGRMAYQIELDDEEETDVPTTMIRSKSDCPEVNVSTGSQNTNDVVINKLTQIISYLRTGKHNKKIKKAPLTNIKSEHELTNDLNNTVKKEHRKRRSEDVSIYDNVDDYVPSYERRERRDDRKERRDKKDYERDRKKDDREKHNDRHKEHKKERKSYFEKPNTEDNEVELLRKEAERSTKELVRAVNEKYDKGWNPSGLSEVPKSTVSKKSVKGSKVSKVEPDSYAECYPGMVEMVDAAGDSDDEVDYLKMDKGNKKGPVGRWDFENQEEYSDYMSQREALPKAAFQYGKKMQDGRRTRRQAPKDERKELDREWQKIQNIISKRKTDLSFSDNSKKVKY</sequence>
<comment type="similarity">
    <text evidence="2">Belongs to the RED family.</text>
</comment>
<comment type="subcellular location">
    <subcellularLocation>
        <location evidence="1">Nucleus</location>
    </subcellularLocation>
</comment>
<dbReference type="InterPro" id="IPR039896">
    <property type="entry name" value="Red-like"/>
</dbReference>
<gene>
    <name evidence="8" type="ORF">DGYR_LOCUS5765</name>
</gene>
<dbReference type="InterPro" id="IPR012492">
    <property type="entry name" value="RED_C"/>
</dbReference>
<feature type="compositionally biased region" description="Polar residues" evidence="5">
    <location>
        <begin position="40"/>
        <end position="55"/>
    </location>
</feature>
<evidence type="ECO:0000256" key="1">
    <source>
        <dbReference type="ARBA" id="ARBA00004123"/>
    </source>
</evidence>
<dbReference type="Pfam" id="PF07808">
    <property type="entry name" value="RED_N"/>
    <property type="match status" value="1"/>
</dbReference>
<accession>A0A7I8VLP8</accession>
<protein>
    <submittedName>
        <fullName evidence="8">DgyrCDS6010</fullName>
    </submittedName>
</protein>
<name>A0A7I8VLP8_9ANNE</name>
<feature type="compositionally biased region" description="Basic and acidic residues" evidence="5">
    <location>
        <begin position="56"/>
        <end position="66"/>
    </location>
</feature>
<feature type="region of interest" description="Disordered" evidence="5">
    <location>
        <begin position="32"/>
        <end position="95"/>
    </location>
</feature>
<reference evidence="8 9" key="1">
    <citation type="submission" date="2020-08" db="EMBL/GenBank/DDBJ databases">
        <authorList>
            <person name="Hejnol A."/>
        </authorList>
    </citation>
    <scope>NUCLEOTIDE SEQUENCE [LARGE SCALE GENOMIC DNA]</scope>
</reference>
<feature type="compositionally biased region" description="Basic and acidic residues" evidence="5">
    <location>
        <begin position="334"/>
        <end position="368"/>
    </location>
</feature>
<keyword evidence="9" id="KW-1185">Reference proteome</keyword>
<dbReference type="Pfam" id="PF07807">
    <property type="entry name" value="RED_C"/>
    <property type="match status" value="1"/>
</dbReference>
<dbReference type="AlphaFoldDB" id="A0A7I8VLP8"/>
<evidence type="ECO:0000313" key="8">
    <source>
        <dbReference type="EMBL" id="CAD5117214.1"/>
    </source>
</evidence>
<feature type="compositionally biased region" description="Basic and acidic residues" evidence="5">
    <location>
        <begin position="512"/>
        <end position="534"/>
    </location>
</feature>
<keyword evidence="3" id="KW-0677">Repeat</keyword>
<evidence type="ECO:0000256" key="5">
    <source>
        <dbReference type="SAM" id="MobiDB-lite"/>
    </source>
</evidence>